<reference evidence="5" key="1">
    <citation type="submission" date="2018-11" db="EMBL/GenBank/DDBJ databases">
        <authorList>
            <person name="Grassa J C."/>
        </authorList>
    </citation>
    <scope>NUCLEOTIDE SEQUENCE [LARGE SCALE GENOMIC DNA]</scope>
</reference>
<feature type="compositionally biased region" description="Basic and acidic residues" evidence="2">
    <location>
        <begin position="339"/>
        <end position="348"/>
    </location>
</feature>
<sequence>MRSSLFLLALTTLVFAYTLHFQSLVDAAPAGPLIKHLSTLVKWTRSSSKTTQSDGNFLQFEDGYLVETVLQGNDIGVEPYRIRVSEDGELFAVDSVNSNVVKITPPLSQYSRARLVAGSFQGYKGHVDGKPSDARFNHPKGVTMDDKGNVYVADTLNLAIRKISDAGVTTIAGGKSNVVGYRDGPSEDAKFSNDFDVVYIRPTCSLLVIDRGNAALRQISLNEEDCDYQYSSISPTDVLMVIGAVLVGYATCLLQQGFGPSFFPKMPLENDINGKPSEEKLIPVMEGTKDEPGWPSFGQLIIDLSKLGLEMLGGLFLYFVPSRLRSINGAKKGLTPLKDTLKMPEDIVKPPPPSMQRQSAPVPITETRHVHAPPNVSDNNKYSDLKPAKIKSSSFKDPSLSSKHRSSKRQEYAEFYGSAEVAPPPSGRSKSQKERTRHRQQREKSGEVVFGEPKPASEVKPVNYDNPKFDHYNMRARESHRRFSFLCLVTQKVKSFEIFLLHLEMGCAGSSQTKGDGAVKKIRKPKPWKHPQPITKTQLMQLREEFWDTAPHYGGRKEIWDALRAAAEADLTLAQAIVDSAGVIIQSADLTICYDERGAKYELPKYVLSEPTNLIRDG</sequence>
<dbReference type="Gene3D" id="2.120.10.30">
    <property type="entry name" value="TolB, C-terminal domain"/>
    <property type="match status" value="1"/>
</dbReference>
<dbReference type="PANTHER" id="PTHR13833:SF73">
    <property type="entry name" value="NHL DOMAIN-CONTAINING PROTEIN"/>
    <property type="match status" value="1"/>
</dbReference>
<dbReference type="EMBL" id="UZAU01000718">
    <property type="status" value="NOT_ANNOTATED_CDS"/>
    <property type="molecule type" value="Genomic_DNA"/>
</dbReference>
<dbReference type="Pfam" id="PF01436">
    <property type="entry name" value="NHL"/>
    <property type="match status" value="1"/>
</dbReference>
<dbReference type="OMA" id="GATMDDK"/>
<reference evidence="5" key="2">
    <citation type="submission" date="2021-03" db="UniProtKB">
        <authorList>
            <consortium name="EnsemblPlants"/>
        </authorList>
    </citation>
    <scope>IDENTIFICATION</scope>
</reference>
<dbReference type="Gene3D" id="1.20.225.20">
    <property type="entry name" value="Ub domain-containing protein, DC-UbP/UBTD2, N-terminal domain"/>
    <property type="match status" value="1"/>
</dbReference>
<keyword evidence="6" id="KW-1185">Reference proteome</keyword>
<protein>
    <recommendedName>
        <fullName evidence="4">DC-UbP/UBTD2 N-terminal domain-containing protein</fullName>
    </recommendedName>
</protein>
<dbReference type="InterPro" id="IPR001258">
    <property type="entry name" value="NHL_repeat"/>
</dbReference>
<proteinExistence type="predicted"/>
<evidence type="ECO:0000256" key="3">
    <source>
        <dbReference type="SAM" id="SignalP"/>
    </source>
</evidence>
<dbReference type="EnsemblPlants" id="evm.model.09.25">
    <property type="protein sequence ID" value="cds.evm.model.09.25"/>
    <property type="gene ID" value="evm.TU.09.25"/>
</dbReference>
<feature type="domain" description="DC-UbP/UBTD2 N-terminal" evidence="4">
    <location>
        <begin position="520"/>
        <end position="617"/>
    </location>
</feature>
<feature type="compositionally biased region" description="Low complexity" evidence="2">
    <location>
        <begin position="391"/>
        <end position="401"/>
    </location>
</feature>
<evidence type="ECO:0000256" key="1">
    <source>
        <dbReference type="ARBA" id="ARBA00022737"/>
    </source>
</evidence>
<evidence type="ECO:0000256" key="2">
    <source>
        <dbReference type="SAM" id="MobiDB-lite"/>
    </source>
</evidence>
<dbReference type="InterPro" id="IPR038169">
    <property type="entry name" value="DC-UbP/UBTD2_N_sf"/>
</dbReference>
<feature type="chain" id="PRO_5030990525" description="DC-UbP/UBTD2 N-terminal domain-containing protein" evidence="3">
    <location>
        <begin position="17"/>
        <end position="618"/>
    </location>
</feature>
<dbReference type="PANTHER" id="PTHR13833">
    <property type="match status" value="1"/>
</dbReference>
<name>A0A803QFJ3_CANSA</name>
<dbReference type="Gramene" id="evm.model.09.25">
    <property type="protein sequence ID" value="cds.evm.model.09.25"/>
    <property type="gene ID" value="evm.TU.09.25"/>
</dbReference>
<dbReference type="InterPro" id="IPR032752">
    <property type="entry name" value="DC-UbP/UBTD2_N"/>
</dbReference>
<evidence type="ECO:0000259" key="4">
    <source>
        <dbReference type="Pfam" id="PF16455"/>
    </source>
</evidence>
<dbReference type="InterPro" id="IPR011042">
    <property type="entry name" value="6-blade_b-propeller_TolB-like"/>
</dbReference>
<feature type="region of interest" description="Disordered" evidence="2">
    <location>
        <begin position="334"/>
        <end position="463"/>
    </location>
</feature>
<evidence type="ECO:0000313" key="6">
    <source>
        <dbReference type="Proteomes" id="UP000596661"/>
    </source>
</evidence>
<keyword evidence="1" id="KW-0677">Repeat</keyword>
<dbReference type="SUPFAM" id="SSF101898">
    <property type="entry name" value="NHL repeat"/>
    <property type="match status" value="1"/>
</dbReference>
<dbReference type="Pfam" id="PF16455">
    <property type="entry name" value="UBD"/>
    <property type="match status" value="1"/>
</dbReference>
<accession>A0A803QFJ3</accession>
<feature type="signal peptide" evidence="3">
    <location>
        <begin position="1"/>
        <end position="16"/>
    </location>
</feature>
<keyword evidence="3" id="KW-0732">Signal</keyword>
<dbReference type="AlphaFoldDB" id="A0A803QFJ3"/>
<organism evidence="5 6">
    <name type="scientific">Cannabis sativa</name>
    <name type="common">Hemp</name>
    <name type="synonym">Marijuana</name>
    <dbReference type="NCBI Taxonomy" id="3483"/>
    <lineage>
        <taxon>Eukaryota</taxon>
        <taxon>Viridiplantae</taxon>
        <taxon>Streptophyta</taxon>
        <taxon>Embryophyta</taxon>
        <taxon>Tracheophyta</taxon>
        <taxon>Spermatophyta</taxon>
        <taxon>Magnoliopsida</taxon>
        <taxon>eudicotyledons</taxon>
        <taxon>Gunneridae</taxon>
        <taxon>Pentapetalae</taxon>
        <taxon>rosids</taxon>
        <taxon>fabids</taxon>
        <taxon>Rosales</taxon>
        <taxon>Cannabaceae</taxon>
        <taxon>Cannabis</taxon>
    </lineage>
</organism>
<evidence type="ECO:0000313" key="5">
    <source>
        <dbReference type="EnsemblPlants" id="cds.evm.model.09.25"/>
    </source>
</evidence>
<dbReference type="Proteomes" id="UP000596661">
    <property type="component" value="Chromosome 9"/>
</dbReference>